<evidence type="ECO:0000313" key="1">
    <source>
        <dbReference type="EMBL" id="SEE94798.1"/>
    </source>
</evidence>
<keyword evidence="2" id="KW-1185">Reference proteome</keyword>
<reference evidence="2" key="1">
    <citation type="submission" date="2016-10" db="EMBL/GenBank/DDBJ databases">
        <authorList>
            <person name="Varghese N."/>
            <person name="Submissions S."/>
        </authorList>
    </citation>
    <scope>NUCLEOTIDE SEQUENCE [LARGE SCALE GENOMIC DNA]</scope>
    <source>
        <strain evidence="2">DSM 45237</strain>
    </source>
</reference>
<proteinExistence type="predicted"/>
<dbReference type="Proteomes" id="UP000181980">
    <property type="component" value="Unassembled WGS sequence"/>
</dbReference>
<dbReference type="EMBL" id="FNUC01000003">
    <property type="protein sequence ID" value="SEE94798.1"/>
    <property type="molecule type" value="Genomic_DNA"/>
</dbReference>
<evidence type="ECO:0000313" key="2">
    <source>
        <dbReference type="Proteomes" id="UP000181980"/>
    </source>
</evidence>
<protein>
    <submittedName>
        <fullName evidence="1">Uncharacterized protein</fullName>
    </submittedName>
</protein>
<accession>A0A1H5N2B4</accession>
<dbReference type="AlphaFoldDB" id="A0A1H5N2B4"/>
<sequence>MVVVVMVLLLAWVLSAALWAAHHGDVRPQPLRPDYDSRRPRP</sequence>
<dbReference type="STRING" id="561176.SAMN04488561_3578"/>
<organism evidence="1 2">
    <name type="scientific">Jiangella alba</name>
    <dbReference type="NCBI Taxonomy" id="561176"/>
    <lineage>
        <taxon>Bacteria</taxon>
        <taxon>Bacillati</taxon>
        <taxon>Actinomycetota</taxon>
        <taxon>Actinomycetes</taxon>
        <taxon>Jiangellales</taxon>
        <taxon>Jiangellaceae</taxon>
        <taxon>Jiangella</taxon>
    </lineage>
</organism>
<gene>
    <name evidence="1" type="ORF">SAMN04488561_3578</name>
</gene>
<name>A0A1H5N2B4_9ACTN</name>